<gene>
    <name evidence="2" type="ORF">Ddye_014125</name>
</gene>
<sequence length="208" mass="23964">MAKKADWSGLDDLALEEITGRMTLYRDFAAFRMVCTSWQSSLQDFKFKYPMPWLMLQPKKSSNLHEFFIFPQVEQVQGGTTQQHLALPENDIFQHVEEEQVQGGITQHFYSFSSKGWLLDFVEDIINLTHVHIGILHPFSGAQIKLPQWPKNLNLFIFKFVLSSNPLSTLNYTVMILHGGRPGRLLSYSKPGDKTWTTINTDQDVRLS</sequence>
<dbReference type="InterPro" id="IPR050942">
    <property type="entry name" value="F-box_BR-signaling"/>
</dbReference>
<evidence type="ECO:0000313" key="3">
    <source>
        <dbReference type="Proteomes" id="UP001280121"/>
    </source>
</evidence>
<dbReference type="AlphaFoldDB" id="A0AAD9X7L8"/>
<comment type="caution">
    <text evidence="2">The sequence shown here is derived from an EMBL/GenBank/DDBJ whole genome shotgun (WGS) entry which is preliminary data.</text>
</comment>
<protein>
    <recommendedName>
        <fullName evidence="1">KIB1-4 beta-propeller domain-containing protein</fullName>
    </recommendedName>
</protein>
<accession>A0AAD9X7L8</accession>
<keyword evidence="3" id="KW-1185">Reference proteome</keyword>
<reference evidence="2" key="1">
    <citation type="journal article" date="2023" name="Plant J.">
        <title>Genome sequences and population genomics provide insights into the demographic history, inbreeding, and mutation load of two 'living fossil' tree species of Dipteronia.</title>
        <authorList>
            <person name="Feng Y."/>
            <person name="Comes H.P."/>
            <person name="Chen J."/>
            <person name="Zhu S."/>
            <person name="Lu R."/>
            <person name="Zhang X."/>
            <person name="Li P."/>
            <person name="Qiu J."/>
            <person name="Olsen K.M."/>
            <person name="Qiu Y."/>
        </authorList>
    </citation>
    <scope>NUCLEOTIDE SEQUENCE</scope>
    <source>
        <strain evidence="2">KIB01</strain>
    </source>
</reference>
<dbReference type="PANTHER" id="PTHR44259:SF108">
    <property type="entry name" value="F-BOX PROTEIN SKIP23-LIKE"/>
    <property type="match status" value="1"/>
</dbReference>
<feature type="domain" description="KIB1-4 beta-propeller" evidence="1">
    <location>
        <begin position="106"/>
        <end position="202"/>
    </location>
</feature>
<organism evidence="2 3">
    <name type="scientific">Dipteronia dyeriana</name>
    <dbReference type="NCBI Taxonomy" id="168575"/>
    <lineage>
        <taxon>Eukaryota</taxon>
        <taxon>Viridiplantae</taxon>
        <taxon>Streptophyta</taxon>
        <taxon>Embryophyta</taxon>
        <taxon>Tracheophyta</taxon>
        <taxon>Spermatophyta</taxon>
        <taxon>Magnoliopsida</taxon>
        <taxon>eudicotyledons</taxon>
        <taxon>Gunneridae</taxon>
        <taxon>Pentapetalae</taxon>
        <taxon>rosids</taxon>
        <taxon>malvids</taxon>
        <taxon>Sapindales</taxon>
        <taxon>Sapindaceae</taxon>
        <taxon>Hippocastanoideae</taxon>
        <taxon>Acereae</taxon>
        <taxon>Dipteronia</taxon>
    </lineage>
</organism>
<proteinExistence type="predicted"/>
<dbReference type="Pfam" id="PF03478">
    <property type="entry name" value="Beta-prop_KIB1-4"/>
    <property type="match status" value="1"/>
</dbReference>
<name>A0AAD9X7L8_9ROSI</name>
<dbReference type="PANTHER" id="PTHR44259">
    <property type="entry name" value="OS07G0183000 PROTEIN-RELATED"/>
    <property type="match status" value="1"/>
</dbReference>
<dbReference type="Proteomes" id="UP001280121">
    <property type="component" value="Unassembled WGS sequence"/>
</dbReference>
<dbReference type="EMBL" id="JANJYI010000004">
    <property type="protein sequence ID" value="KAK2654269.1"/>
    <property type="molecule type" value="Genomic_DNA"/>
</dbReference>
<dbReference type="InterPro" id="IPR005174">
    <property type="entry name" value="KIB1-4_b-propeller"/>
</dbReference>
<evidence type="ECO:0000259" key="1">
    <source>
        <dbReference type="Pfam" id="PF03478"/>
    </source>
</evidence>
<evidence type="ECO:0000313" key="2">
    <source>
        <dbReference type="EMBL" id="KAK2654269.1"/>
    </source>
</evidence>